<evidence type="ECO:0000313" key="4">
    <source>
        <dbReference type="Proteomes" id="UP001163266"/>
    </source>
</evidence>
<evidence type="ECO:0000256" key="1">
    <source>
        <dbReference type="SAM" id="MobiDB-lite"/>
    </source>
</evidence>
<accession>A0ABY6MS12</accession>
<keyword evidence="2" id="KW-1133">Transmembrane helix</keyword>
<reference evidence="3" key="1">
    <citation type="submission" date="2022-10" db="EMBL/GenBank/DDBJ databases">
        <title>Complete genome sequence of Schlegelella aquatica LMG 23380.</title>
        <authorList>
            <person name="Musilova J."/>
            <person name="Kourilova X."/>
            <person name="Bezdicek M."/>
            <person name="Hermankova K."/>
            <person name="Obruca S."/>
            <person name="Sedlar K."/>
        </authorList>
    </citation>
    <scope>NUCLEOTIDE SEQUENCE</scope>
    <source>
        <strain evidence="3">LMG 23380</strain>
    </source>
</reference>
<feature type="region of interest" description="Disordered" evidence="1">
    <location>
        <begin position="340"/>
        <end position="371"/>
    </location>
</feature>
<keyword evidence="2" id="KW-0812">Transmembrane</keyword>
<keyword evidence="2" id="KW-0472">Membrane</keyword>
<sequence length="371" mass="40832">MDLASIAKLAAGTLALETGALTLLLSGDRTMYLAFWIAHAIASVPTALLMRRLLPAAMQRPARLALALAYALALVLPVLGAAGVLAAAWLARAWPARVQRLDHLRDAPKLEVFALTLDIEQRPDELPAGQVARMARDPARPRAQRIRAVLALREMAPRVAVPTLRSLLADPDEEIRLLAYSIVEVWERNLTAKLQAAMRELEGLRAEGAQGAQFARAAQQVAELQLEFVYQGLAQGDLRDFTMDQAKMYCRLALEATPAEPSLLMMHLRLSLALGAHEEAREMLLRLRATDASPTMWRPYAAELAWQERRYADVRQVLRPMRTEQVAPRLRPVVRVWSAHEEGGRDATPTAPAPLSAPATPPLHTAPEALV</sequence>
<evidence type="ECO:0000256" key="2">
    <source>
        <dbReference type="SAM" id="Phobius"/>
    </source>
</evidence>
<protein>
    <recommendedName>
        <fullName evidence="5">HEAT repeat domain-containing protein</fullName>
    </recommendedName>
</protein>
<gene>
    <name evidence="3" type="ORF">OMP39_14160</name>
</gene>
<feature type="transmembrane region" description="Helical" evidence="2">
    <location>
        <begin position="62"/>
        <end position="91"/>
    </location>
</feature>
<evidence type="ECO:0000313" key="3">
    <source>
        <dbReference type="EMBL" id="UZD54786.1"/>
    </source>
</evidence>
<evidence type="ECO:0008006" key="5">
    <source>
        <dbReference type="Google" id="ProtNLM"/>
    </source>
</evidence>
<organism evidence="3 4">
    <name type="scientific">Caldimonas aquatica</name>
    <dbReference type="NCBI Taxonomy" id="376175"/>
    <lineage>
        <taxon>Bacteria</taxon>
        <taxon>Pseudomonadati</taxon>
        <taxon>Pseudomonadota</taxon>
        <taxon>Betaproteobacteria</taxon>
        <taxon>Burkholderiales</taxon>
        <taxon>Sphaerotilaceae</taxon>
        <taxon>Caldimonas</taxon>
    </lineage>
</organism>
<dbReference type="Proteomes" id="UP001163266">
    <property type="component" value="Chromosome"/>
</dbReference>
<proteinExistence type="predicted"/>
<feature type="transmembrane region" description="Helical" evidence="2">
    <location>
        <begin position="31"/>
        <end position="50"/>
    </location>
</feature>
<keyword evidence="4" id="KW-1185">Reference proteome</keyword>
<name>A0ABY6MS12_9BURK</name>
<feature type="compositionally biased region" description="Low complexity" evidence="1">
    <location>
        <begin position="347"/>
        <end position="371"/>
    </location>
</feature>
<dbReference type="RefSeq" id="WP_264892429.1">
    <property type="nucleotide sequence ID" value="NZ_CP110257.1"/>
</dbReference>
<dbReference type="EMBL" id="CP110257">
    <property type="protein sequence ID" value="UZD54786.1"/>
    <property type="molecule type" value="Genomic_DNA"/>
</dbReference>